<dbReference type="PROSITE" id="PS00676">
    <property type="entry name" value="SIGMA54_INTERACT_2"/>
    <property type="match status" value="1"/>
</dbReference>
<dbReference type="InterPro" id="IPR003018">
    <property type="entry name" value="GAF"/>
</dbReference>
<dbReference type="InterPro" id="IPR009057">
    <property type="entry name" value="Homeodomain-like_sf"/>
</dbReference>
<evidence type="ECO:0000256" key="4">
    <source>
        <dbReference type="ARBA" id="ARBA00023125"/>
    </source>
</evidence>
<dbReference type="Gene3D" id="1.10.10.60">
    <property type="entry name" value="Homeodomain-like"/>
    <property type="match status" value="1"/>
</dbReference>
<evidence type="ECO:0000313" key="7">
    <source>
        <dbReference type="EMBL" id="KUG26297.1"/>
    </source>
</evidence>
<keyword evidence="5" id="KW-0804">Transcription</keyword>
<evidence type="ECO:0000259" key="6">
    <source>
        <dbReference type="PROSITE" id="PS50045"/>
    </source>
</evidence>
<dbReference type="SMART" id="SM00382">
    <property type="entry name" value="AAA"/>
    <property type="match status" value="1"/>
</dbReference>
<dbReference type="SUPFAM" id="SSF52540">
    <property type="entry name" value="P-loop containing nucleoside triphosphate hydrolases"/>
    <property type="match status" value="1"/>
</dbReference>
<name>A0A0W8FZU4_9ZZZZ</name>
<keyword evidence="2" id="KW-0067">ATP-binding</keyword>
<dbReference type="PANTHER" id="PTHR32071">
    <property type="entry name" value="TRANSCRIPTIONAL REGULATORY PROTEIN"/>
    <property type="match status" value="1"/>
</dbReference>
<dbReference type="Gene3D" id="3.40.50.300">
    <property type="entry name" value="P-loop containing nucleotide triphosphate hydrolases"/>
    <property type="match status" value="1"/>
</dbReference>
<evidence type="ECO:0000256" key="1">
    <source>
        <dbReference type="ARBA" id="ARBA00022741"/>
    </source>
</evidence>
<dbReference type="FunFam" id="3.40.50.300:FF:000006">
    <property type="entry name" value="DNA-binding transcriptional regulator NtrC"/>
    <property type="match status" value="1"/>
</dbReference>
<dbReference type="PROSITE" id="PS00688">
    <property type="entry name" value="SIGMA54_INTERACT_3"/>
    <property type="match status" value="1"/>
</dbReference>
<evidence type="ECO:0000256" key="3">
    <source>
        <dbReference type="ARBA" id="ARBA00023015"/>
    </source>
</evidence>
<dbReference type="InterPro" id="IPR025662">
    <property type="entry name" value="Sigma_54_int_dom_ATP-bd_1"/>
</dbReference>
<keyword evidence="3" id="KW-0805">Transcription regulation</keyword>
<dbReference type="SMART" id="SM00065">
    <property type="entry name" value="GAF"/>
    <property type="match status" value="1"/>
</dbReference>
<dbReference type="InterPro" id="IPR003593">
    <property type="entry name" value="AAA+_ATPase"/>
</dbReference>
<evidence type="ECO:0000256" key="2">
    <source>
        <dbReference type="ARBA" id="ARBA00022840"/>
    </source>
</evidence>
<dbReference type="Gene3D" id="1.10.8.60">
    <property type="match status" value="1"/>
</dbReference>
<keyword evidence="4" id="KW-0238">DNA-binding</keyword>
<dbReference type="Pfam" id="PF25601">
    <property type="entry name" value="AAA_lid_14"/>
    <property type="match status" value="1"/>
</dbReference>
<dbReference type="SUPFAM" id="SSF55781">
    <property type="entry name" value="GAF domain-like"/>
    <property type="match status" value="1"/>
</dbReference>
<protein>
    <submittedName>
        <fullName evidence="7">Two-component sensor cbrb: intrcellular carbon:nitrogen balance</fullName>
    </submittedName>
</protein>
<dbReference type="CDD" id="cd00009">
    <property type="entry name" value="AAA"/>
    <property type="match status" value="1"/>
</dbReference>
<dbReference type="InterPro" id="IPR025944">
    <property type="entry name" value="Sigma_54_int_dom_CS"/>
</dbReference>
<dbReference type="InterPro" id="IPR002078">
    <property type="entry name" value="Sigma_54_int"/>
</dbReference>
<comment type="caution">
    <text evidence="7">The sequence shown here is derived from an EMBL/GenBank/DDBJ whole genome shotgun (WGS) entry which is preliminary data.</text>
</comment>
<gene>
    <name evidence="7" type="ORF">ASZ90_003863</name>
</gene>
<dbReference type="GO" id="GO:0003677">
    <property type="term" value="F:DNA binding"/>
    <property type="evidence" value="ECO:0007669"/>
    <property type="project" value="UniProtKB-KW"/>
</dbReference>
<dbReference type="InterPro" id="IPR058031">
    <property type="entry name" value="AAA_lid_NorR"/>
</dbReference>
<dbReference type="GO" id="GO:0005524">
    <property type="term" value="F:ATP binding"/>
    <property type="evidence" value="ECO:0007669"/>
    <property type="project" value="UniProtKB-KW"/>
</dbReference>
<accession>A0A0W8FZU4</accession>
<dbReference type="Gene3D" id="3.30.450.40">
    <property type="match status" value="1"/>
</dbReference>
<keyword evidence="1" id="KW-0547">Nucleotide-binding</keyword>
<dbReference type="AlphaFoldDB" id="A0A0W8FZU4"/>
<dbReference type="InterPro" id="IPR027417">
    <property type="entry name" value="P-loop_NTPase"/>
</dbReference>
<sequence length="495" mass="56781">MNIEQLELKHIREITKEHFEALYKISHILNTTDYQDSLIEDALDWVIKVINAERGVFVKYNHVRNEFSIITARNTKGENINNLSEFSSGILQEIINRKEAILHHDVQGDPQLSQFESIQIRRIKSVIGVPILRDEKVWGVFLADSQLNRKDFTNENLVFLNIFSNLVSLTLHRIEEFEKLKDEKEILLNKLEAVEKIPNMIGESKVMKDLAVIIQKVARTDATVLILGESGTGKDLVAKAIHKLSSRKDKPYLAQFCGSIPDTLLESELFGYKKGAFTGANTDKKGLLEVADKGTFFLDEIADISMALQAKLLRVLENKEIIRLGDTQVKKVDVRIITATNKDLQQLVKEGIFREDLFYRLNVFPIKIPPLRDRRTDIPLLAKDFVKRNSTIDNISIDSSAIKKMEAYHWPGNVRQLINVMQRAMILCDGSRITSDHIIVEDEDSIKDFNGTLKEYEIRLLKERLKQFDGNRTLTAESLDVSVRWVQLKLKEIDE</sequence>
<dbReference type="EMBL" id="LNQE01000490">
    <property type="protein sequence ID" value="KUG26297.1"/>
    <property type="molecule type" value="Genomic_DNA"/>
</dbReference>
<reference evidence="7" key="1">
    <citation type="journal article" date="2015" name="Proc. Natl. Acad. Sci. U.S.A.">
        <title>Networks of energetic and metabolic interactions define dynamics in microbial communities.</title>
        <authorList>
            <person name="Embree M."/>
            <person name="Liu J.K."/>
            <person name="Al-Bassam M.M."/>
            <person name="Zengler K."/>
        </authorList>
    </citation>
    <scope>NUCLEOTIDE SEQUENCE</scope>
</reference>
<evidence type="ECO:0000256" key="5">
    <source>
        <dbReference type="ARBA" id="ARBA00023163"/>
    </source>
</evidence>
<dbReference type="PROSITE" id="PS00675">
    <property type="entry name" value="SIGMA54_INTERACT_1"/>
    <property type="match status" value="1"/>
</dbReference>
<proteinExistence type="predicted"/>
<dbReference type="GO" id="GO:0006355">
    <property type="term" value="P:regulation of DNA-templated transcription"/>
    <property type="evidence" value="ECO:0007669"/>
    <property type="project" value="InterPro"/>
</dbReference>
<organism evidence="7">
    <name type="scientific">hydrocarbon metagenome</name>
    <dbReference type="NCBI Taxonomy" id="938273"/>
    <lineage>
        <taxon>unclassified sequences</taxon>
        <taxon>metagenomes</taxon>
        <taxon>ecological metagenomes</taxon>
    </lineage>
</organism>
<dbReference type="SUPFAM" id="SSF46689">
    <property type="entry name" value="Homeodomain-like"/>
    <property type="match status" value="1"/>
</dbReference>
<feature type="domain" description="Sigma-54 factor interaction" evidence="6">
    <location>
        <begin position="200"/>
        <end position="426"/>
    </location>
</feature>
<dbReference type="Pfam" id="PF13185">
    <property type="entry name" value="GAF_2"/>
    <property type="match status" value="1"/>
</dbReference>
<dbReference type="InterPro" id="IPR025943">
    <property type="entry name" value="Sigma_54_int_dom_ATP-bd_2"/>
</dbReference>
<dbReference type="InterPro" id="IPR029016">
    <property type="entry name" value="GAF-like_dom_sf"/>
</dbReference>
<dbReference type="PROSITE" id="PS50045">
    <property type="entry name" value="SIGMA54_INTERACT_4"/>
    <property type="match status" value="1"/>
</dbReference>
<dbReference type="Pfam" id="PF00158">
    <property type="entry name" value="Sigma54_activat"/>
    <property type="match status" value="1"/>
</dbReference>